<dbReference type="AlphaFoldDB" id="X1EFH9"/>
<organism evidence="1">
    <name type="scientific">marine sediment metagenome</name>
    <dbReference type="NCBI Taxonomy" id="412755"/>
    <lineage>
        <taxon>unclassified sequences</taxon>
        <taxon>metagenomes</taxon>
        <taxon>ecological metagenomes</taxon>
    </lineage>
</organism>
<reference evidence="1" key="1">
    <citation type="journal article" date="2014" name="Front. Microbiol.">
        <title>High frequency of phylogenetically diverse reductive dehalogenase-homologous genes in deep subseafloor sedimentary metagenomes.</title>
        <authorList>
            <person name="Kawai M."/>
            <person name="Futagami T."/>
            <person name="Toyoda A."/>
            <person name="Takaki Y."/>
            <person name="Nishi S."/>
            <person name="Hori S."/>
            <person name="Arai W."/>
            <person name="Tsubouchi T."/>
            <person name="Morono Y."/>
            <person name="Uchiyama I."/>
            <person name="Ito T."/>
            <person name="Fujiyama A."/>
            <person name="Inagaki F."/>
            <person name="Takami H."/>
        </authorList>
    </citation>
    <scope>NUCLEOTIDE SEQUENCE</scope>
    <source>
        <strain evidence="1">Expedition CK06-06</strain>
    </source>
</reference>
<evidence type="ECO:0000313" key="1">
    <source>
        <dbReference type="EMBL" id="GAH15904.1"/>
    </source>
</evidence>
<gene>
    <name evidence="1" type="ORF">S01H4_52901</name>
</gene>
<dbReference type="EMBL" id="BART01030270">
    <property type="protein sequence ID" value="GAH15904.1"/>
    <property type="molecule type" value="Genomic_DNA"/>
</dbReference>
<sequence length="39" mass="4802">MKKFIYFAKVIIEAKNEDDAQIELINLMDEHNIYWEKEE</sequence>
<comment type="caution">
    <text evidence="1">The sequence shown here is derived from an EMBL/GenBank/DDBJ whole genome shotgun (WGS) entry which is preliminary data.</text>
</comment>
<accession>X1EFH9</accession>
<proteinExistence type="predicted"/>
<name>X1EFH9_9ZZZZ</name>
<protein>
    <submittedName>
        <fullName evidence="1">Uncharacterized protein</fullName>
    </submittedName>
</protein>